<dbReference type="PRINTS" id="PR00412">
    <property type="entry name" value="EPOXHYDRLASE"/>
</dbReference>
<evidence type="ECO:0000259" key="3">
    <source>
        <dbReference type="Pfam" id="PF00561"/>
    </source>
</evidence>
<dbReference type="GO" id="GO:0004301">
    <property type="term" value="F:epoxide hydrolase activity"/>
    <property type="evidence" value="ECO:0007669"/>
    <property type="project" value="UniProtKB-ARBA"/>
</dbReference>
<dbReference type="OrthoDB" id="408373at2759"/>
<dbReference type="EMBL" id="CAJGYM010000184">
    <property type="protein sequence ID" value="CAD6199575.1"/>
    <property type="molecule type" value="Genomic_DNA"/>
</dbReference>
<dbReference type="InterPro" id="IPR000073">
    <property type="entry name" value="AB_hydrolase_1"/>
</dbReference>
<protein>
    <recommendedName>
        <fullName evidence="3">AB hydrolase-1 domain-containing protein</fullName>
    </recommendedName>
</protein>
<accession>A0A8S1HXS6</accession>
<evidence type="ECO:0000256" key="2">
    <source>
        <dbReference type="ARBA" id="ARBA00038334"/>
    </source>
</evidence>
<dbReference type="InterPro" id="IPR000639">
    <property type="entry name" value="Epox_hydrolase-like"/>
</dbReference>
<comment type="similarity">
    <text evidence="2">Belongs to the AB hydrolase superfamily. Epoxide hydrolase family.</text>
</comment>
<keyword evidence="5" id="KW-1185">Reference proteome</keyword>
<keyword evidence="1" id="KW-0378">Hydrolase</keyword>
<organism evidence="4 5">
    <name type="scientific">Caenorhabditis auriculariae</name>
    <dbReference type="NCBI Taxonomy" id="2777116"/>
    <lineage>
        <taxon>Eukaryota</taxon>
        <taxon>Metazoa</taxon>
        <taxon>Ecdysozoa</taxon>
        <taxon>Nematoda</taxon>
        <taxon>Chromadorea</taxon>
        <taxon>Rhabditida</taxon>
        <taxon>Rhabditina</taxon>
        <taxon>Rhabditomorpha</taxon>
        <taxon>Rhabditoidea</taxon>
        <taxon>Rhabditidae</taxon>
        <taxon>Peloderinae</taxon>
        <taxon>Caenorhabditis</taxon>
    </lineage>
</organism>
<evidence type="ECO:0000256" key="1">
    <source>
        <dbReference type="ARBA" id="ARBA00022801"/>
    </source>
</evidence>
<sequence>MALLTTFYTKFTQWYYTSMVLMNLVWKRITVGEEYLREVTYPTPECLKDWDHRYAQLKRVKLHYVEKGPADGKVLLMVHGFPEFWYSWRFQLEHFSKEYRCIALDMRGYNESEKPRGVENYNLKFLVEDIREFIEFLGVQNVILAAHDWGGIVSWRVAMLHPSHIESLIICNCPHPLAYKKVFMEDKKQREKSWYMFMFQSGGVPELAMRANGYEMLESMFRGKKGGIKNRKNFTDEDLLAWKYVFSQEEALTPPINYYRQLLDAPHISKTDSIVQPPVLIIWGTEDAFIEKQTAEDSIKFCRYARLHWIEGASHWVQQDQPDVFNRLVDAFLHDDVIVRAASDDVYTEKSKI</sequence>
<dbReference type="Pfam" id="PF00561">
    <property type="entry name" value="Abhydrolase_1"/>
    <property type="match status" value="1"/>
</dbReference>
<dbReference type="SUPFAM" id="SSF53474">
    <property type="entry name" value="alpha/beta-Hydrolases"/>
    <property type="match status" value="1"/>
</dbReference>
<feature type="domain" description="AB hydrolase-1" evidence="3">
    <location>
        <begin position="74"/>
        <end position="319"/>
    </location>
</feature>
<evidence type="ECO:0000313" key="5">
    <source>
        <dbReference type="Proteomes" id="UP000835052"/>
    </source>
</evidence>
<gene>
    <name evidence="4" type="ORF">CAUJ_LOCUS15477</name>
</gene>
<dbReference type="InterPro" id="IPR029058">
    <property type="entry name" value="AB_hydrolase_fold"/>
</dbReference>
<proteinExistence type="inferred from homology"/>
<dbReference type="PANTHER" id="PTHR43329">
    <property type="entry name" value="EPOXIDE HYDROLASE"/>
    <property type="match status" value="1"/>
</dbReference>
<name>A0A8S1HXS6_9PELO</name>
<evidence type="ECO:0000313" key="4">
    <source>
        <dbReference type="EMBL" id="CAD6199575.1"/>
    </source>
</evidence>
<dbReference type="Gene3D" id="3.40.50.1820">
    <property type="entry name" value="alpha/beta hydrolase"/>
    <property type="match status" value="1"/>
</dbReference>
<reference evidence="4" key="1">
    <citation type="submission" date="2020-10" db="EMBL/GenBank/DDBJ databases">
        <authorList>
            <person name="Kikuchi T."/>
        </authorList>
    </citation>
    <scope>NUCLEOTIDE SEQUENCE</scope>
    <source>
        <strain evidence="4">NKZ352</strain>
    </source>
</reference>
<comment type="caution">
    <text evidence="4">The sequence shown here is derived from an EMBL/GenBank/DDBJ whole genome shotgun (WGS) entry which is preliminary data.</text>
</comment>
<dbReference type="AlphaFoldDB" id="A0A8S1HXS6"/>
<dbReference type="Proteomes" id="UP000835052">
    <property type="component" value="Unassembled WGS sequence"/>
</dbReference>